<name>A0A814TSB2_9BILA</name>
<accession>A0A814TSB2</accession>
<evidence type="ECO:0000313" key="3">
    <source>
        <dbReference type="Proteomes" id="UP000663832"/>
    </source>
</evidence>
<dbReference type="EMBL" id="CAJNOM010000347">
    <property type="protein sequence ID" value="CAF1379302.1"/>
    <property type="molecule type" value="Genomic_DNA"/>
</dbReference>
<reference evidence="1" key="1">
    <citation type="submission" date="2021-02" db="EMBL/GenBank/DDBJ databases">
        <authorList>
            <person name="Nowell W R."/>
        </authorList>
    </citation>
    <scope>NUCLEOTIDE SEQUENCE</scope>
</reference>
<evidence type="ECO:0000313" key="4">
    <source>
        <dbReference type="Proteomes" id="UP000663877"/>
    </source>
</evidence>
<evidence type="ECO:0000313" key="2">
    <source>
        <dbReference type="EMBL" id="CAF1379302.1"/>
    </source>
</evidence>
<dbReference type="SUPFAM" id="SSF52047">
    <property type="entry name" value="RNI-like"/>
    <property type="match status" value="1"/>
</dbReference>
<evidence type="ECO:0000313" key="1">
    <source>
        <dbReference type="EMBL" id="CAF1165212.1"/>
    </source>
</evidence>
<comment type="caution">
    <text evidence="1">The sequence shown here is derived from an EMBL/GenBank/DDBJ whole genome shotgun (WGS) entry which is preliminary data.</text>
</comment>
<dbReference type="PANTHER" id="PTHR47679:SF2">
    <property type="entry name" value="C-TERMINAL OF ROC (COR) DOMAIN-CONTAINING PROTEIN"/>
    <property type="match status" value="1"/>
</dbReference>
<dbReference type="PANTHER" id="PTHR47679">
    <property type="entry name" value="PROTEIN TORNADO 1"/>
    <property type="match status" value="1"/>
</dbReference>
<organism evidence="1 4">
    <name type="scientific">Adineta steineri</name>
    <dbReference type="NCBI Taxonomy" id="433720"/>
    <lineage>
        <taxon>Eukaryota</taxon>
        <taxon>Metazoa</taxon>
        <taxon>Spiralia</taxon>
        <taxon>Gnathifera</taxon>
        <taxon>Rotifera</taxon>
        <taxon>Eurotatoria</taxon>
        <taxon>Bdelloidea</taxon>
        <taxon>Adinetida</taxon>
        <taxon>Adinetidae</taxon>
        <taxon>Adineta</taxon>
    </lineage>
</organism>
<dbReference type="OrthoDB" id="10007455at2759"/>
<dbReference type="AlphaFoldDB" id="A0A814TSB2"/>
<protein>
    <recommendedName>
        <fullName evidence="5">F-box domain-containing protein</fullName>
    </recommendedName>
</protein>
<keyword evidence="3" id="KW-1185">Reference proteome</keyword>
<sequence>MLNRNPSCIEDLANELWLEIFDYLDWINLYSAFYGINKRINQLLEYTLLMFYNVHDHFIGIRRFTLKDEPIPFVKYNDNSVIYPQRILASTHDVIDCHTSTPADEATLSNTLNMILKNTEIFNTKIDAIQRQIFEQAEYPIPHLFIVLPEETAFNPSTWFCHTYRLHFLCDCENENERHFALHDGYKISKPHEFFRKYGPYLRHILTVIKGMACVGSIVLPQLSSIHMGLSNFTALQKKEFCNSIIDKAEQAGEILTKVDECLNISTEAIIQEVDGATLRQIRRYLEKVDNHDTLGNLYRSITSDGHVRWVCVKHRSGPCSNANIQQLRKDFQQLGGKIKDNAALVKELHKDKFEKFIKLLDQGLTFSTIRLENLRLKKDLFSEFLHVVSMKNKIDKLELENIFLTNYGRDIPKRDIISQLNNTVKSVGNLIIEYTFTRPLEKFQSKLFNAIKETNSRLVFKIRPAEVTSSLELTGTNEAGFTLFIKSHDETDAVKYSSAINNMFEELNVSTLHLHNAILSESLWNTIRELVDDSENLEEMIMDCPSTLNETQEWLFSLCKNESLKVLHIMNGPKQADVCVEIFQMLKEKNTLKKFSLTSSTYCLQLDFIFASSQNRYSTLTGIAKWCTNNNSDVLIIKKFLQIIPVHHLSLDLADINCETSLTQLAETINQLPLLKILELQSETSCAVFHREKRIFNRESSVHESELLPRVQHRKPSLRKKFKKYLSFLSCISPKYYHSSQKDSSNPPPQISNERAMPVEPFSHVSSNPLYKQIQEIALSFTLKQFQITISPDVNISHIASSIQSNSTITHLRFVGRIEETVMTTLIKAFRKNTIISHLSLKEIEISLLNLRQIFDMSYVNRRLRVLEIHHCTSDFDRKLFQQEIKQARSENRTLEIFV</sequence>
<proteinExistence type="predicted"/>
<dbReference type="EMBL" id="CAJNOI010000183">
    <property type="protein sequence ID" value="CAF1165212.1"/>
    <property type="molecule type" value="Genomic_DNA"/>
</dbReference>
<evidence type="ECO:0008006" key="5">
    <source>
        <dbReference type="Google" id="ProtNLM"/>
    </source>
</evidence>
<dbReference type="Gene3D" id="3.80.10.10">
    <property type="entry name" value="Ribonuclease Inhibitor"/>
    <property type="match status" value="1"/>
</dbReference>
<dbReference type="Proteomes" id="UP000663832">
    <property type="component" value="Unassembled WGS sequence"/>
</dbReference>
<gene>
    <name evidence="1" type="ORF">BJG266_LOCUS24870</name>
    <name evidence="2" type="ORF">QVE165_LOCUS35561</name>
</gene>
<dbReference type="InterPro" id="IPR032675">
    <property type="entry name" value="LRR_dom_sf"/>
</dbReference>
<dbReference type="Proteomes" id="UP000663877">
    <property type="component" value="Unassembled WGS sequence"/>
</dbReference>